<dbReference type="RefSeq" id="WP_206608408.1">
    <property type="nucleotide sequence ID" value="NZ_JBFAUK010000015.1"/>
</dbReference>
<evidence type="ECO:0000313" key="4">
    <source>
        <dbReference type="Proteomes" id="UP001552594"/>
    </source>
</evidence>
<feature type="region of interest" description="Disordered" evidence="1">
    <location>
        <begin position="19"/>
        <end position="57"/>
    </location>
</feature>
<evidence type="ECO:0000256" key="1">
    <source>
        <dbReference type="SAM" id="MobiDB-lite"/>
    </source>
</evidence>
<keyword evidence="2" id="KW-0732">Signal</keyword>
<organism evidence="3 4">
    <name type="scientific">Streptomyces orinoci</name>
    <name type="common">Streptoverticillium orinoci</name>
    <dbReference type="NCBI Taxonomy" id="67339"/>
    <lineage>
        <taxon>Bacteria</taxon>
        <taxon>Bacillati</taxon>
        <taxon>Actinomycetota</taxon>
        <taxon>Actinomycetes</taxon>
        <taxon>Kitasatosporales</taxon>
        <taxon>Streptomycetaceae</taxon>
        <taxon>Streptomyces</taxon>
    </lineage>
</organism>
<name>A0ABV3K0D2_STRON</name>
<proteinExistence type="predicted"/>
<evidence type="ECO:0000313" key="3">
    <source>
        <dbReference type="EMBL" id="MEV5508599.1"/>
    </source>
</evidence>
<accession>A0ABV3K0D2</accession>
<gene>
    <name evidence="3" type="ORF">AB0L16_19385</name>
</gene>
<evidence type="ECO:0000256" key="2">
    <source>
        <dbReference type="SAM" id="SignalP"/>
    </source>
</evidence>
<protein>
    <submittedName>
        <fullName evidence="3">Uncharacterized protein</fullName>
    </submittedName>
</protein>
<reference evidence="3 4" key="1">
    <citation type="submission" date="2024-06" db="EMBL/GenBank/DDBJ databases">
        <title>The Natural Products Discovery Center: Release of the First 8490 Sequenced Strains for Exploring Actinobacteria Biosynthetic Diversity.</title>
        <authorList>
            <person name="Kalkreuter E."/>
            <person name="Kautsar S.A."/>
            <person name="Yang D."/>
            <person name="Bader C.D."/>
            <person name="Teijaro C.N."/>
            <person name="Fluegel L."/>
            <person name="Davis C.M."/>
            <person name="Simpson J.R."/>
            <person name="Lauterbach L."/>
            <person name="Steele A.D."/>
            <person name="Gui C."/>
            <person name="Meng S."/>
            <person name="Li G."/>
            <person name="Viehrig K."/>
            <person name="Ye F."/>
            <person name="Su P."/>
            <person name="Kiefer A.F."/>
            <person name="Nichols A."/>
            <person name="Cepeda A.J."/>
            <person name="Yan W."/>
            <person name="Fan B."/>
            <person name="Jiang Y."/>
            <person name="Adhikari A."/>
            <person name="Zheng C.-J."/>
            <person name="Schuster L."/>
            <person name="Cowan T.M."/>
            <person name="Smanski M.J."/>
            <person name="Chevrette M.G."/>
            <person name="De Carvalho L.P.S."/>
            <person name="Shen B."/>
        </authorList>
    </citation>
    <scope>NUCLEOTIDE SEQUENCE [LARGE SCALE GENOMIC DNA]</scope>
    <source>
        <strain evidence="3 4">NPDC052347</strain>
    </source>
</reference>
<feature type="chain" id="PRO_5045060412" evidence="2">
    <location>
        <begin position="19"/>
        <end position="57"/>
    </location>
</feature>
<dbReference type="EMBL" id="JBFAUK010000015">
    <property type="protein sequence ID" value="MEV5508599.1"/>
    <property type="molecule type" value="Genomic_DNA"/>
</dbReference>
<dbReference type="Proteomes" id="UP001552594">
    <property type="component" value="Unassembled WGS sequence"/>
</dbReference>
<sequence>MTLLAMAAVSALAQPAWAQPAGRIPGPLGHKAPATAKATADCYIPPGPGHRGDPQGL</sequence>
<comment type="caution">
    <text evidence="3">The sequence shown here is derived from an EMBL/GenBank/DDBJ whole genome shotgun (WGS) entry which is preliminary data.</text>
</comment>
<keyword evidence="4" id="KW-1185">Reference proteome</keyword>
<feature type="signal peptide" evidence="2">
    <location>
        <begin position="1"/>
        <end position="18"/>
    </location>
</feature>